<sequence length="285" mass="31110">MPPSKKQKTMKLESQTIIISDSESKPDGKEMISAEDKITSTKKDNTSKSSREKGTGTKTNSDDVLTAIKIMPTSRIVKKNMDIISDDVKGPVLERAKANALAKTKENSDKTKPSAKLATSETELSSSQSSNLLDSPSQKEETASETEGATQSSTTVKSSAKTKKLNENENFRKILVDKTRRIADGKKTKDANPFRARHLRAPELEEYTTILPMRHNSSGIAGAAVELDSLGSISDVVCIQKAIFSIHFNEQRKLAVIVDAERGTKSDSSLQAGEFHTNPKSRAKK</sequence>
<proteinExistence type="predicted"/>
<organism evidence="1 2">
    <name type="scientific">Peronosclerospora sorghi</name>
    <dbReference type="NCBI Taxonomy" id="230839"/>
    <lineage>
        <taxon>Eukaryota</taxon>
        <taxon>Sar</taxon>
        <taxon>Stramenopiles</taxon>
        <taxon>Oomycota</taxon>
        <taxon>Peronosporomycetes</taxon>
        <taxon>Peronosporales</taxon>
        <taxon>Peronosporaceae</taxon>
        <taxon>Peronosclerospora</taxon>
    </lineage>
</organism>
<comment type="caution">
    <text evidence="1">The sequence shown here is derived from an EMBL/GenBank/DDBJ whole genome shotgun (WGS) entry which is preliminary data.</text>
</comment>
<evidence type="ECO:0000313" key="1">
    <source>
        <dbReference type="EMBL" id="KAI9916142.1"/>
    </source>
</evidence>
<accession>A0ACC0WC50</accession>
<gene>
    <name evidence="1" type="ORF">PsorP6_016958</name>
</gene>
<dbReference type="EMBL" id="CM047581">
    <property type="protein sequence ID" value="KAI9916142.1"/>
    <property type="molecule type" value="Genomic_DNA"/>
</dbReference>
<evidence type="ECO:0000313" key="2">
    <source>
        <dbReference type="Proteomes" id="UP001163321"/>
    </source>
</evidence>
<name>A0ACC0WC50_9STRA</name>
<protein>
    <submittedName>
        <fullName evidence="1">Uncharacterized protein</fullName>
    </submittedName>
</protein>
<dbReference type="Proteomes" id="UP001163321">
    <property type="component" value="Chromosome 2"/>
</dbReference>
<keyword evidence="2" id="KW-1185">Reference proteome</keyword>
<reference evidence="1 2" key="1">
    <citation type="journal article" date="2022" name="bioRxiv">
        <title>The genome of the oomycete Peronosclerospora sorghi, a cosmopolitan pathogen of maize and sorghum, is inflated with dispersed pseudogenes.</title>
        <authorList>
            <person name="Fletcher K."/>
            <person name="Martin F."/>
            <person name="Isakeit T."/>
            <person name="Cavanaugh K."/>
            <person name="Magill C."/>
            <person name="Michelmore R."/>
        </authorList>
    </citation>
    <scope>NUCLEOTIDE SEQUENCE [LARGE SCALE GENOMIC DNA]</scope>
    <source>
        <strain evidence="1">P6</strain>
    </source>
</reference>